<keyword evidence="4" id="KW-1185">Reference proteome</keyword>
<dbReference type="PATRIC" id="fig|2162.10.peg.1140"/>
<protein>
    <submittedName>
        <fullName evidence="2">Putative membrane protein</fullName>
    </submittedName>
</protein>
<evidence type="ECO:0000313" key="2">
    <source>
        <dbReference type="EMBL" id="CEL24731.1"/>
    </source>
</evidence>
<dbReference type="EMBL" id="LN734822">
    <property type="protein sequence ID" value="CEL24731.1"/>
    <property type="molecule type" value="Genomic_DNA"/>
</dbReference>
<dbReference type="AlphaFoldDB" id="A0A089ZDE4"/>
<evidence type="ECO:0000313" key="1">
    <source>
        <dbReference type="EMBL" id="AIS32037.1"/>
    </source>
</evidence>
<dbReference type="Proteomes" id="UP000062768">
    <property type="component" value="Chromosome I"/>
</dbReference>
<organism evidence="1 3">
    <name type="scientific">Methanobacterium formicicum</name>
    <dbReference type="NCBI Taxonomy" id="2162"/>
    <lineage>
        <taxon>Archaea</taxon>
        <taxon>Methanobacteriati</taxon>
        <taxon>Methanobacteriota</taxon>
        <taxon>Methanomada group</taxon>
        <taxon>Methanobacteria</taxon>
        <taxon>Methanobacteriales</taxon>
        <taxon>Methanobacteriaceae</taxon>
        <taxon>Methanobacterium</taxon>
    </lineage>
</organism>
<accession>A0A089ZDE4</accession>
<sequence>MKYGPKVGINIFKPMSIIMYSTGGGDKGWKKTILICVAVVLISTLPIYALDSYNTTYNQTVNSAEHQSHNDNGQLSAIKNGISGKYKDVQDLRLKILQILEEIRLLRQGNETSSLFRYELEEEYAELQSKMRSIIRQ</sequence>
<dbReference type="KEGG" id="mfc:BRM9_1222"/>
<dbReference type="Proteomes" id="UP000029661">
    <property type="component" value="Chromosome"/>
</dbReference>
<gene>
    <name evidence="1" type="ORF">BRM9_1222</name>
    <name evidence="2" type="ORF">MB9_1092</name>
</gene>
<reference evidence="1" key="1">
    <citation type="submission" date="2013-12" db="EMBL/GenBank/DDBJ databases">
        <title>The complete genome sequence of Methanobacterium sp. BRM9.</title>
        <authorList>
            <consortium name="Pastoral Greenhouse Gas Research Consortium"/>
            <person name="Kelly W.J."/>
            <person name="Leahy S.C."/>
            <person name="Perry R."/>
            <person name="Li D."/>
            <person name="Altermann E."/>
            <person name="Lambie S.C."/>
            <person name="Attwood G.T."/>
        </authorList>
    </citation>
    <scope>NUCLEOTIDE SEQUENCE [LARGE SCALE GENOMIC DNA]</scope>
    <source>
        <strain evidence="1">BRM9</strain>
    </source>
</reference>
<evidence type="ECO:0000313" key="3">
    <source>
        <dbReference type="Proteomes" id="UP000029661"/>
    </source>
</evidence>
<reference evidence="2" key="2">
    <citation type="submission" date="2014-09" db="EMBL/GenBank/DDBJ databases">
        <authorList>
            <person name="Bishop-Lilly K.A."/>
            <person name="Broomall S.M."/>
            <person name="Chain P.S."/>
            <person name="Chertkov O."/>
            <person name="Coyne S.R."/>
            <person name="Daligault H.E."/>
            <person name="Davenport K.W."/>
            <person name="Erkkila T."/>
            <person name="Frey K.G."/>
            <person name="Gibbons H.S."/>
            <person name="Gu W."/>
            <person name="Jaissle J."/>
            <person name="Johnson S.L."/>
            <person name="Koroleva G.I."/>
            <person name="Ladner J.T."/>
            <person name="Lo C.-C."/>
            <person name="Minogue T.D."/>
            <person name="Munk C."/>
            <person name="Palacios G.F."/>
            <person name="Redden C.L."/>
            <person name="Rosenzweig C.N."/>
            <person name="Scholz M.B."/>
            <person name="Teshima H."/>
            <person name="Xu Y."/>
        </authorList>
    </citation>
    <scope>NUCLEOTIDE SEQUENCE</scope>
    <source>
        <strain evidence="2">Mb9</strain>
    </source>
</reference>
<name>A0A089ZDE4_METFO</name>
<evidence type="ECO:0000313" key="4">
    <source>
        <dbReference type="Proteomes" id="UP000062768"/>
    </source>
</evidence>
<dbReference type="EMBL" id="CP006933">
    <property type="protein sequence ID" value="AIS32037.1"/>
    <property type="molecule type" value="Genomic_DNA"/>
</dbReference>
<proteinExistence type="predicted"/>